<comment type="caution">
    <text evidence="1">The sequence shown here is derived from an EMBL/GenBank/DDBJ whole genome shotgun (WGS) entry which is preliminary data.</text>
</comment>
<evidence type="ECO:0000313" key="2">
    <source>
        <dbReference type="Proteomes" id="UP000499080"/>
    </source>
</evidence>
<evidence type="ECO:0000313" key="1">
    <source>
        <dbReference type="EMBL" id="GBO14786.1"/>
    </source>
</evidence>
<dbReference type="AlphaFoldDB" id="A0A4Y2USW9"/>
<name>A0A4Y2USW9_ARAVE</name>
<sequence>MHVDTLLKSFLLIILHPHRLQLTELELPSPIALTMHVTPIGKLSSSSFIFIGSNLMGVEKEMAKNTVSKWRSASTTPLLGYNSVKRTSSSETTWGLFWDGHHPLELWSDGEDDT</sequence>
<dbReference type="EMBL" id="BGPR01038893">
    <property type="protein sequence ID" value="GBO14786.1"/>
    <property type="molecule type" value="Genomic_DNA"/>
</dbReference>
<organism evidence="1 2">
    <name type="scientific">Araneus ventricosus</name>
    <name type="common">Orbweaver spider</name>
    <name type="synonym">Epeira ventricosa</name>
    <dbReference type="NCBI Taxonomy" id="182803"/>
    <lineage>
        <taxon>Eukaryota</taxon>
        <taxon>Metazoa</taxon>
        <taxon>Ecdysozoa</taxon>
        <taxon>Arthropoda</taxon>
        <taxon>Chelicerata</taxon>
        <taxon>Arachnida</taxon>
        <taxon>Araneae</taxon>
        <taxon>Araneomorphae</taxon>
        <taxon>Entelegynae</taxon>
        <taxon>Araneoidea</taxon>
        <taxon>Araneidae</taxon>
        <taxon>Araneus</taxon>
    </lineage>
</organism>
<keyword evidence="2" id="KW-1185">Reference proteome</keyword>
<dbReference type="Proteomes" id="UP000499080">
    <property type="component" value="Unassembled WGS sequence"/>
</dbReference>
<reference evidence="1 2" key="1">
    <citation type="journal article" date="2019" name="Sci. Rep.">
        <title>Orb-weaving spider Araneus ventricosus genome elucidates the spidroin gene catalogue.</title>
        <authorList>
            <person name="Kono N."/>
            <person name="Nakamura H."/>
            <person name="Ohtoshi R."/>
            <person name="Moran D.A.P."/>
            <person name="Shinohara A."/>
            <person name="Yoshida Y."/>
            <person name="Fujiwara M."/>
            <person name="Mori M."/>
            <person name="Tomita M."/>
            <person name="Arakawa K."/>
        </authorList>
    </citation>
    <scope>NUCLEOTIDE SEQUENCE [LARGE SCALE GENOMIC DNA]</scope>
</reference>
<gene>
    <name evidence="1" type="ORF">AVEN_205529_1</name>
</gene>
<proteinExistence type="predicted"/>
<accession>A0A4Y2USW9</accession>
<protein>
    <submittedName>
        <fullName evidence="1">Uncharacterized protein</fullName>
    </submittedName>
</protein>